<dbReference type="InterPro" id="IPR007233">
    <property type="entry name" value="TRAPPC"/>
</dbReference>
<sequence length="440" mass="48618">MGTSPTNSGTSTPKSNKSNKMEKSASMVNLTEPELFGFFKNDSFVNLTKDLGGSLSNSNSDLDLSIGDDKDIASTIPGSSASTNIIASSSGTANAFQTLPFIVKLVILSSSAFIYNEIIKHINYNHFNENQLVNFPLSITHVFLYSFVSKFKVGNYFTDFNSSEVGLMVDAVFALTLQGLLMASFHPIMDRILPSFLSNRLLSSSPDSKTSSSSGGTNFLNDLIRTCITFLGISYAIRKIEWTSFLQVSIIWSLINPGLWLLLDGTISGFLSSLQFSGATSPASTVTTTAGAVIPSAEVGKTYGQVNKNNNGNNSKLLFGILYSLKTIATKLMQDADSELNELKQFTLGHYRVHFWESLTKFKFVIITDLQVSDLQLTLWQIYSNFFIKHVVENALSPIEFKWKEEGNGKVRENDFSGKINNTKFIEETDKYLQSLPMYL</sequence>
<dbReference type="EMBL" id="JAHUZD010000022">
    <property type="protein sequence ID" value="KAI3406718.2"/>
    <property type="molecule type" value="Genomic_DNA"/>
</dbReference>
<dbReference type="PANTHER" id="PTHR15301:SF3">
    <property type="entry name" value="PROTEIN NSG1-RELATED"/>
    <property type="match status" value="1"/>
</dbReference>
<dbReference type="GO" id="GO:0005794">
    <property type="term" value="C:Golgi apparatus"/>
    <property type="evidence" value="ECO:0007669"/>
    <property type="project" value="UniProtKB-SubCell"/>
</dbReference>
<keyword evidence="9" id="KW-0333">Golgi apparatus</keyword>
<dbReference type="GO" id="GO:0030008">
    <property type="term" value="C:TRAPP complex"/>
    <property type="evidence" value="ECO:0007669"/>
    <property type="project" value="InterPro"/>
</dbReference>
<dbReference type="PANTHER" id="PTHR15301">
    <property type="entry name" value="INSULIN-INDUCED GENE 1"/>
    <property type="match status" value="1"/>
</dbReference>
<evidence type="ECO:0000256" key="2">
    <source>
        <dbReference type="ARBA" id="ARBA00004555"/>
    </source>
</evidence>
<proteinExistence type="inferred from homology"/>
<keyword evidence="5" id="KW-0812">Transmembrane</keyword>
<evidence type="ECO:0000256" key="7">
    <source>
        <dbReference type="ARBA" id="ARBA00022892"/>
    </source>
</evidence>
<evidence type="ECO:0000256" key="8">
    <source>
        <dbReference type="ARBA" id="ARBA00022989"/>
    </source>
</evidence>
<keyword evidence="8" id="KW-1133">Transmembrane helix</keyword>
<comment type="similarity">
    <text evidence="3">Belongs to the INSIG family.</text>
</comment>
<evidence type="ECO:0000256" key="10">
    <source>
        <dbReference type="ARBA" id="ARBA00023136"/>
    </source>
</evidence>
<feature type="region of interest" description="Disordered" evidence="11">
    <location>
        <begin position="1"/>
        <end position="24"/>
    </location>
</feature>
<evidence type="ECO:0000256" key="4">
    <source>
        <dbReference type="ARBA" id="ARBA00022448"/>
    </source>
</evidence>
<reference evidence="12" key="1">
    <citation type="journal article" date="2022" name="DNA Res.">
        <title>Genome analysis of five recently described species of the CUG-Ser clade uncovers Candida theae as a new hybrid lineage with pathogenic potential in the Candida parapsilosis species complex.</title>
        <authorList>
            <person name="Mixao V."/>
            <person name="Del Olmo V."/>
            <person name="Hegedusova E."/>
            <person name="Saus E."/>
            <person name="Pryszcz L."/>
            <person name="Cillingova A."/>
            <person name="Nosek J."/>
            <person name="Gabaldon T."/>
        </authorList>
    </citation>
    <scope>NUCLEOTIDE SEQUENCE</scope>
    <source>
        <strain evidence="12">CBS 10844</strain>
    </source>
</reference>
<dbReference type="GO" id="GO:0048193">
    <property type="term" value="P:Golgi vesicle transport"/>
    <property type="evidence" value="ECO:0007669"/>
    <property type="project" value="UniProtKB-ARBA"/>
</dbReference>
<comment type="caution">
    <text evidence="12">The sequence shown here is derived from an EMBL/GenBank/DDBJ whole genome shotgun (WGS) entry which is preliminary data.</text>
</comment>
<evidence type="ECO:0000313" key="13">
    <source>
        <dbReference type="Proteomes" id="UP001202479"/>
    </source>
</evidence>
<dbReference type="InterPro" id="IPR025929">
    <property type="entry name" value="INSIG_fam"/>
</dbReference>
<evidence type="ECO:0000313" key="12">
    <source>
        <dbReference type="EMBL" id="KAI3406718.2"/>
    </source>
</evidence>
<dbReference type="Pfam" id="PF07281">
    <property type="entry name" value="INSIG"/>
    <property type="match status" value="1"/>
</dbReference>
<keyword evidence="10" id="KW-0472">Membrane</keyword>
<accession>A0AAI9T0Q6</accession>
<dbReference type="GO" id="GO:0016126">
    <property type="term" value="P:sterol biosynthetic process"/>
    <property type="evidence" value="ECO:0007669"/>
    <property type="project" value="TreeGrafter"/>
</dbReference>
<feature type="compositionally biased region" description="Low complexity" evidence="11">
    <location>
        <begin position="1"/>
        <end position="18"/>
    </location>
</feature>
<dbReference type="AlphaFoldDB" id="A0AAI9T0Q6"/>
<dbReference type="Gene3D" id="3.30.450.70">
    <property type="match status" value="1"/>
</dbReference>
<keyword evidence="7" id="KW-0931">ER-Golgi transport</keyword>
<gene>
    <name evidence="12" type="ORF">KGF56_000564</name>
</gene>
<evidence type="ECO:0000256" key="11">
    <source>
        <dbReference type="SAM" id="MobiDB-lite"/>
    </source>
</evidence>
<name>A0AAI9T0Q6_9ASCO</name>
<dbReference type="Proteomes" id="UP001202479">
    <property type="component" value="Unassembled WGS sequence"/>
</dbReference>
<dbReference type="InterPro" id="IPR011012">
    <property type="entry name" value="Longin-like_dom_sf"/>
</dbReference>
<dbReference type="RefSeq" id="XP_049182463.1">
    <property type="nucleotide sequence ID" value="XM_049326489.1"/>
</dbReference>
<protein>
    <submittedName>
        <fullName evidence="12">Uncharacterized protein</fullName>
    </submittedName>
</protein>
<dbReference type="GeneID" id="73378181"/>
<keyword evidence="4" id="KW-0813">Transport</keyword>
<keyword evidence="6" id="KW-0256">Endoplasmic reticulum</keyword>
<evidence type="ECO:0000256" key="1">
    <source>
        <dbReference type="ARBA" id="ARBA00004477"/>
    </source>
</evidence>
<keyword evidence="13" id="KW-1185">Reference proteome</keyword>
<dbReference type="SUPFAM" id="SSF64356">
    <property type="entry name" value="SNARE-like"/>
    <property type="match status" value="1"/>
</dbReference>
<evidence type="ECO:0000256" key="3">
    <source>
        <dbReference type="ARBA" id="ARBA00007475"/>
    </source>
</evidence>
<organism evidence="12 13">
    <name type="scientific">Candida oxycetoniae</name>
    <dbReference type="NCBI Taxonomy" id="497107"/>
    <lineage>
        <taxon>Eukaryota</taxon>
        <taxon>Fungi</taxon>
        <taxon>Dikarya</taxon>
        <taxon>Ascomycota</taxon>
        <taxon>Saccharomycotina</taxon>
        <taxon>Pichiomycetes</taxon>
        <taxon>Debaryomycetaceae</taxon>
        <taxon>Candida/Lodderomyces clade</taxon>
        <taxon>Candida</taxon>
    </lineage>
</organism>
<comment type="subcellular location">
    <subcellularLocation>
        <location evidence="1">Endoplasmic reticulum membrane</location>
        <topology evidence="1">Multi-pass membrane protein</topology>
    </subcellularLocation>
    <subcellularLocation>
        <location evidence="2">Golgi apparatus</location>
    </subcellularLocation>
</comment>
<dbReference type="GO" id="GO:0005789">
    <property type="term" value="C:endoplasmic reticulum membrane"/>
    <property type="evidence" value="ECO:0007669"/>
    <property type="project" value="UniProtKB-SubCell"/>
</dbReference>
<evidence type="ECO:0000256" key="9">
    <source>
        <dbReference type="ARBA" id="ARBA00023034"/>
    </source>
</evidence>
<dbReference type="SMART" id="SM01399">
    <property type="entry name" value="Sybindin"/>
    <property type="match status" value="1"/>
</dbReference>
<evidence type="ECO:0000256" key="5">
    <source>
        <dbReference type="ARBA" id="ARBA00022692"/>
    </source>
</evidence>
<evidence type="ECO:0000256" key="6">
    <source>
        <dbReference type="ARBA" id="ARBA00022824"/>
    </source>
</evidence>